<dbReference type="AlphaFoldDB" id="A0A392TYH1"/>
<feature type="non-terminal residue" evidence="1">
    <location>
        <position position="66"/>
    </location>
</feature>
<organism evidence="1 2">
    <name type="scientific">Trifolium medium</name>
    <dbReference type="NCBI Taxonomy" id="97028"/>
    <lineage>
        <taxon>Eukaryota</taxon>
        <taxon>Viridiplantae</taxon>
        <taxon>Streptophyta</taxon>
        <taxon>Embryophyta</taxon>
        <taxon>Tracheophyta</taxon>
        <taxon>Spermatophyta</taxon>
        <taxon>Magnoliopsida</taxon>
        <taxon>eudicotyledons</taxon>
        <taxon>Gunneridae</taxon>
        <taxon>Pentapetalae</taxon>
        <taxon>rosids</taxon>
        <taxon>fabids</taxon>
        <taxon>Fabales</taxon>
        <taxon>Fabaceae</taxon>
        <taxon>Papilionoideae</taxon>
        <taxon>50 kb inversion clade</taxon>
        <taxon>NPAAA clade</taxon>
        <taxon>Hologalegina</taxon>
        <taxon>IRL clade</taxon>
        <taxon>Trifolieae</taxon>
        <taxon>Trifolium</taxon>
    </lineage>
</organism>
<dbReference type="EMBL" id="LXQA010670444">
    <property type="protein sequence ID" value="MCI65146.1"/>
    <property type="molecule type" value="Genomic_DNA"/>
</dbReference>
<reference evidence="1 2" key="1">
    <citation type="journal article" date="2018" name="Front. Plant Sci.">
        <title>Red Clover (Trifolium pratense) and Zigzag Clover (T. medium) - A Picture of Genomic Similarities and Differences.</title>
        <authorList>
            <person name="Dluhosova J."/>
            <person name="Istvanek J."/>
            <person name="Nedelnik J."/>
            <person name="Repkova J."/>
        </authorList>
    </citation>
    <scope>NUCLEOTIDE SEQUENCE [LARGE SCALE GENOMIC DNA]</scope>
    <source>
        <strain evidence="2">cv. 10/8</strain>
        <tissue evidence="1">Leaf</tissue>
    </source>
</reference>
<dbReference type="Proteomes" id="UP000265520">
    <property type="component" value="Unassembled WGS sequence"/>
</dbReference>
<protein>
    <submittedName>
        <fullName evidence="1">Uncharacterized protein</fullName>
    </submittedName>
</protein>
<accession>A0A392TYH1</accession>
<sequence>MLSHTPELQLSILDQMVVVVDLSSRRCCNCKPSSLTRTQNTVRAAGCGEDDAADVVLPQTLIFVQP</sequence>
<keyword evidence="2" id="KW-1185">Reference proteome</keyword>
<evidence type="ECO:0000313" key="2">
    <source>
        <dbReference type="Proteomes" id="UP000265520"/>
    </source>
</evidence>
<evidence type="ECO:0000313" key="1">
    <source>
        <dbReference type="EMBL" id="MCI65146.1"/>
    </source>
</evidence>
<name>A0A392TYH1_9FABA</name>
<proteinExistence type="predicted"/>
<comment type="caution">
    <text evidence="1">The sequence shown here is derived from an EMBL/GenBank/DDBJ whole genome shotgun (WGS) entry which is preliminary data.</text>
</comment>